<keyword evidence="3" id="KW-1185">Reference proteome</keyword>
<reference evidence="2" key="2">
    <citation type="submission" date="2025-09" db="UniProtKB">
        <authorList>
            <consortium name="Ensembl"/>
        </authorList>
    </citation>
    <scope>IDENTIFICATION</scope>
</reference>
<evidence type="ECO:0000313" key="3">
    <source>
        <dbReference type="Proteomes" id="UP000261560"/>
    </source>
</evidence>
<evidence type="ECO:0000313" key="2">
    <source>
        <dbReference type="Ensembl" id="ENSOMEP00000027386.1"/>
    </source>
</evidence>
<keyword evidence="1" id="KW-0732">Signal</keyword>
<organism evidence="2 3">
    <name type="scientific">Oryzias melastigma</name>
    <name type="common">Marine medaka</name>
    <dbReference type="NCBI Taxonomy" id="30732"/>
    <lineage>
        <taxon>Eukaryota</taxon>
        <taxon>Metazoa</taxon>
        <taxon>Chordata</taxon>
        <taxon>Craniata</taxon>
        <taxon>Vertebrata</taxon>
        <taxon>Euteleostomi</taxon>
        <taxon>Actinopterygii</taxon>
        <taxon>Neopterygii</taxon>
        <taxon>Teleostei</taxon>
        <taxon>Neoteleostei</taxon>
        <taxon>Acanthomorphata</taxon>
        <taxon>Ovalentaria</taxon>
        <taxon>Atherinomorphae</taxon>
        <taxon>Beloniformes</taxon>
        <taxon>Adrianichthyidae</taxon>
        <taxon>Oryziinae</taxon>
        <taxon>Oryzias</taxon>
    </lineage>
</organism>
<dbReference type="Proteomes" id="UP000261560">
    <property type="component" value="Unplaced"/>
</dbReference>
<accession>A0A3B3DBV9</accession>
<name>A0A3B3DBV9_ORYME</name>
<feature type="chain" id="PRO_5017409252" evidence="1">
    <location>
        <begin position="28"/>
        <end position="149"/>
    </location>
</feature>
<dbReference type="Ensembl" id="ENSOMET00000002108.1">
    <property type="protein sequence ID" value="ENSOMEP00000027386.1"/>
    <property type="gene ID" value="ENSOMEG00000009815.1"/>
</dbReference>
<reference evidence="2" key="1">
    <citation type="submission" date="2025-08" db="UniProtKB">
        <authorList>
            <consortium name="Ensembl"/>
        </authorList>
    </citation>
    <scope>IDENTIFICATION</scope>
</reference>
<dbReference type="AlphaFoldDB" id="A0A3B3DBV9"/>
<dbReference type="GeneTree" id="ENSGT01000000214725"/>
<sequence length="149" mass="16486">MSTGCVLQFSWMAFLLLLAADSYPVRKSRTGGFLYGRSGGGPVFGGGAPSGSGKGLSEQGPDIYDMIADTMSHEPERGFPRYAWTSDHVPLGMVEERPVFPSSHVIKSSSGYQRARDFRSDAKYTQDTFDHIPLLETQQGFQMTKEKMY</sequence>
<feature type="signal peptide" evidence="1">
    <location>
        <begin position="1"/>
        <end position="27"/>
    </location>
</feature>
<dbReference type="PaxDb" id="30732-ENSOMEP00000027386"/>
<proteinExistence type="predicted"/>
<evidence type="ECO:0000256" key="1">
    <source>
        <dbReference type="SAM" id="SignalP"/>
    </source>
</evidence>
<protein>
    <submittedName>
        <fullName evidence="2">Uncharacterized protein</fullName>
    </submittedName>
</protein>
<dbReference type="OMA" id="HEPERGF"/>